<protein>
    <submittedName>
        <fullName evidence="1">Putative Rz1-like protein</fullName>
    </submittedName>
</protein>
<sequence>MHHTAPPYRALSGLILRGLLVPCLTLWLTGCATGQGSAVSPVRCQHPEVDPYTNSGLAVAVQAYGEALDLCNTLNGYPLED</sequence>
<organism evidence="1 2">
    <name type="scientific">Pseudomonas phage phiNV3</name>
    <dbReference type="NCBI Taxonomy" id="2079544"/>
    <lineage>
        <taxon>Viruses</taxon>
        <taxon>Duplodnaviria</taxon>
        <taxon>Heunggongvirae</taxon>
        <taxon>Uroviricota</taxon>
        <taxon>Caudoviricetes</taxon>
        <taxon>Autographivirales</taxon>
        <taxon>Autoscriptoviridae</taxon>
        <taxon>Krylovirinae</taxon>
        <taxon>Kirikabuvirus</taxon>
        <taxon>Kirikabuvirus NV3</taxon>
    </lineage>
</organism>
<name>A0A2P0ZLN2_9CAUD</name>
<proteinExistence type="predicted"/>
<dbReference type="Proteomes" id="UP000240855">
    <property type="component" value="Segment"/>
</dbReference>
<keyword evidence="2" id="KW-1185">Reference proteome</keyword>
<gene>
    <name evidence="1" type="ORF">phiNV3_p46</name>
</gene>
<evidence type="ECO:0000313" key="2">
    <source>
        <dbReference type="Proteomes" id="UP000240855"/>
    </source>
</evidence>
<reference evidence="1 2" key="1">
    <citation type="submission" date="2018-01" db="EMBL/GenBank/DDBJ databases">
        <title>Genome of phiNV3, a phiKMVvirus-like phage infecting Pseudomonas agarici.</title>
        <authorList>
            <person name="Storey N.H."/>
        </authorList>
    </citation>
    <scope>NUCLEOTIDE SEQUENCE [LARGE SCALE GENOMIC DNA]</scope>
</reference>
<dbReference type="EMBL" id="MG845683">
    <property type="protein sequence ID" value="AVH86155.1"/>
    <property type="molecule type" value="Genomic_DNA"/>
</dbReference>
<accession>A0A2P0ZLN2</accession>
<evidence type="ECO:0000313" key="1">
    <source>
        <dbReference type="EMBL" id="AVH86155.1"/>
    </source>
</evidence>